<feature type="compositionally biased region" description="Polar residues" evidence="1">
    <location>
        <begin position="792"/>
        <end position="802"/>
    </location>
</feature>
<feature type="compositionally biased region" description="Polar residues" evidence="1">
    <location>
        <begin position="664"/>
        <end position="674"/>
    </location>
</feature>
<feature type="compositionally biased region" description="Basic and acidic residues" evidence="1">
    <location>
        <begin position="720"/>
        <end position="755"/>
    </location>
</feature>
<feature type="region of interest" description="Disordered" evidence="1">
    <location>
        <begin position="586"/>
        <end position="859"/>
    </location>
</feature>
<feature type="compositionally biased region" description="Basic and acidic residues" evidence="1">
    <location>
        <begin position="696"/>
        <end position="712"/>
    </location>
</feature>
<feature type="compositionally biased region" description="Polar residues" evidence="1">
    <location>
        <begin position="222"/>
        <end position="231"/>
    </location>
</feature>
<feature type="compositionally biased region" description="Basic and acidic residues" evidence="1">
    <location>
        <begin position="603"/>
        <end position="622"/>
    </location>
</feature>
<dbReference type="GeneID" id="64697082"/>
<feature type="compositionally biased region" description="Polar residues" evidence="1">
    <location>
        <begin position="380"/>
        <end position="390"/>
    </location>
</feature>
<dbReference type="OrthoDB" id="3231532at2759"/>
<dbReference type="AlphaFoldDB" id="A0A9P7K1W6"/>
<gene>
    <name evidence="2" type="ORF">F5147DRAFT_662816</name>
</gene>
<feature type="compositionally biased region" description="Polar residues" evidence="1">
    <location>
        <begin position="760"/>
        <end position="769"/>
    </location>
</feature>
<keyword evidence="3" id="KW-1185">Reference proteome</keyword>
<feature type="compositionally biased region" description="Polar residues" evidence="1">
    <location>
        <begin position="314"/>
        <end position="330"/>
    </location>
</feature>
<sequence length="1025" mass="112539">MEEQSELQRKLSRRSSKNTSARSLWKRKSTKKTAAALATAAGPALKHLDLQSSQSLVSMDSKLANDISDEDHDFSAFISRSIIPDPLGELPAWFKKENGMAAANTSSYRIKYPLHNPTGPKWYKNYHLIPPAQLNPSNRPPSVFSPSFPPMASTLNDRSEDSIRLPGPSRTPSGTSLQTPSSSQIRIPESGGKPRSRKTSQDNADLLDASDPWGTHWHHQSPYDTGTNISPVSVDPPEGRSRSRLSSMNGTPTRRKTVTPSPLSQSTSALHTQPSEPNITRKLSKRRKPVLGNLFNGQDSLQVPDTSARRHSTILPTSVPNTSTVALSTHSSKKERRTSVLGRLVRKFSMLTKSTQDVGPTISERAEDEVAAPSEPRRSFFSQRQPSPEKTSMEKKHSDPSKRVPPPQIEIDLQTTEGLGPSPELEREIPDYRSSISLEVPFSPGRLTIANPDAPSTGGSTPIRLSLALPPEDSPHISVSPLLQPVQHRHDRNPSRESVAHPTSKTSPVKRKSPAPAPSLSVPDAVRSPASVQSLPPLSTHRRAPSIPSLSMGPSSLLTSPVAAPEVKTFHAYSIATAAIISTSDDSPLSRASILVNPPTPHNPDELHADLPFELPEIERVPSKAPSRETSPVKKGDGEVRMAKSNSTTSRKTETFRLVRNPSDKVSSFDNTITAEGEQWTVVNSSDAPRRRRTKEKPVEKSERVERVEKPSSRSSANYHESERVEKPSSRSSTKDRESSRRDQRRQDKAAHEAVENQGRAGSSSQGQTKRAKPETADSGTLLERPSRARSFDTTSRTSVNQPMVFMLQGEPPRQRKSDDRPRDSYNPKPIRPGPSPISGIAHVERMPSNTTRPISELPPAADINALRAREAWEMDRLWKGRSMNHQESNMIASPSSRDSPQVNGEFRVDASGHGSSHTSYLVQPLQAHPMPASVFYANMPSAPPPIIYTASSPYGQVLHQASHQSVYRSLHNSFTFPSTEPPADSPSRQNPLPHPPRESSYQPAYLSTLADRGSGTSLDYWTNK</sequence>
<proteinExistence type="predicted"/>
<evidence type="ECO:0000256" key="1">
    <source>
        <dbReference type="SAM" id="MobiDB-lite"/>
    </source>
</evidence>
<feature type="compositionally biased region" description="Polar residues" evidence="1">
    <location>
        <begin position="295"/>
        <end position="305"/>
    </location>
</feature>
<protein>
    <submittedName>
        <fullName evidence="2">Uncharacterized protein</fullName>
    </submittedName>
</protein>
<feature type="compositionally biased region" description="Polar residues" evidence="1">
    <location>
        <begin position="1015"/>
        <end position="1025"/>
    </location>
</feature>
<feature type="region of interest" description="Disordered" evidence="1">
    <location>
        <begin position="355"/>
        <end position="427"/>
    </location>
</feature>
<dbReference type="EMBL" id="JABBWM010000001">
    <property type="protein sequence ID" value="KAG2120667.1"/>
    <property type="molecule type" value="Genomic_DNA"/>
</dbReference>
<feature type="region of interest" description="Disordered" evidence="1">
    <location>
        <begin position="133"/>
        <end position="338"/>
    </location>
</feature>
<feature type="compositionally biased region" description="Low complexity" evidence="1">
    <location>
        <begin position="135"/>
        <end position="146"/>
    </location>
</feature>
<organism evidence="2 3">
    <name type="scientific">Suillus discolor</name>
    <dbReference type="NCBI Taxonomy" id="1912936"/>
    <lineage>
        <taxon>Eukaryota</taxon>
        <taxon>Fungi</taxon>
        <taxon>Dikarya</taxon>
        <taxon>Basidiomycota</taxon>
        <taxon>Agaricomycotina</taxon>
        <taxon>Agaricomycetes</taxon>
        <taxon>Agaricomycetidae</taxon>
        <taxon>Boletales</taxon>
        <taxon>Suillineae</taxon>
        <taxon>Suillaceae</taxon>
        <taxon>Suillus</taxon>
    </lineage>
</organism>
<feature type="compositionally biased region" description="Basic and acidic residues" evidence="1">
    <location>
        <begin position="813"/>
        <end position="826"/>
    </location>
</feature>
<feature type="compositionally biased region" description="Polar residues" evidence="1">
    <location>
        <begin position="548"/>
        <end position="559"/>
    </location>
</feature>
<feature type="region of interest" description="Disordered" evidence="1">
    <location>
        <begin position="974"/>
        <end position="1025"/>
    </location>
</feature>
<feature type="compositionally biased region" description="Basic and acidic residues" evidence="1">
    <location>
        <begin position="391"/>
        <end position="402"/>
    </location>
</feature>
<dbReference type="Proteomes" id="UP000823399">
    <property type="component" value="Unassembled WGS sequence"/>
</dbReference>
<evidence type="ECO:0000313" key="2">
    <source>
        <dbReference type="EMBL" id="KAG2120667.1"/>
    </source>
</evidence>
<evidence type="ECO:0000313" key="3">
    <source>
        <dbReference type="Proteomes" id="UP000823399"/>
    </source>
</evidence>
<feature type="region of interest" description="Disordered" evidence="1">
    <location>
        <begin position="1"/>
        <end position="28"/>
    </location>
</feature>
<accession>A0A9P7K1W6</accession>
<feature type="compositionally biased region" description="Basic and acidic residues" evidence="1">
    <location>
        <begin position="631"/>
        <end position="642"/>
    </location>
</feature>
<comment type="caution">
    <text evidence="2">The sequence shown here is derived from an EMBL/GenBank/DDBJ whole genome shotgun (WGS) entry which is preliminary data.</text>
</comment>
<feature type="region of interest" description="Disordered" evidence="1">
    <location>
        <begin position="447"/>
        <end position="560"/>
    </location>
</feature>
<dbReference type="RefSeq" id="XP_041300043.1">
    <property type="nucleotide sequence ID" value="XM_041434823.1"/>
</dbReference>
<feature type="compositionally biased region" description="Polar residues" evidence="1">
    <location>
        <begin position="244"/>
        <end position="278"/>
    </location>
</feature>
<feature type="compositionally biased region" description="Polar residues" evidence="1">
    <location>
        <begin position="170"/>
        <end position="185"/>
    </location>
</feature>
<reference evidence="2" key="1">
    <citation type="journal article" date="2020" name="New Phytol.">
        <title>Comparative genomics reveals dynamic genome evolution in host specialist ectomycorrhizal fungi.</title>
        <authorList>
            <person name="Lofgren L.A."/>
            <person name="Nguyen N.H."/>
            <person name="Vilgalys R."/>
            <person name="Ruytinx J."/>
            <person name="Liao H.L."/>
            <person name="Branco S."/>
            <person name="Kuo A."/>
            <person name="LaButti K."/>
            <person name="Lipzen A."/>
            <person name="Andreopoulos W."/>
            <person name="Pangilinan J."/>
            <person name="Riley R."/>
            <person name="Hundley H."/>
            <person name="Na H."/>
            <person name="Barry K."/>
            <person name="Grigoriev I.V."/>
            <person name="Stajich J.E."/>
            <person name="Kennedy P.G."/>
        </authorList>
    </citation>
    <scope>NUCLEOTIDE SEQUENCE</scope>
    <source>
        <strain evidence="2">FC423</strain>
    </source>
</reference>
<name>A0A9P7K1W6_9AGAM</name>